<dbReference type="AlphaFoldDB" id="A0A2N3I6N9"/>
<feature type="transmembrane region" description="Helical" evidence="1">
    <location>
        <begin position="333"/>
        <end position="353"/>
    </location>
</feature>
<dbReference type="Gene3D" id="3.30.70.1320">
    <property type="entry name" value="Multidrug efflux transporter AcrB pore domain like"/>
    <property type="match status" value="1"/>
</dbReference>
<dbReference type="InterPro" id="IPR001036">
    <property type="entry name" value="Acrflvin-R"/>
</dbReference>
<dbReference type="PANTHER" id="PTHR32063">
    <property type="match status" value="1"/>
</dbReference>
<dbReference type="PANTHER" id="PTHR32063:SF0">
    <property type="entry name" value="SWARMING MOTILITY PROTEIN SWRC"/>
    <property type="match status" value="1"/>
</dbReference>
<evidence type="ECO:0000313" key="2">
    <source>
        <dbReference type="EMBL" id="PKQ65992.1"/>
    </source>
</evidence>
<evidence type="ECO:0000313" key="3">
    <source>
        <dbReference type="Proteomes" id="UP000233618"/>
    </source>
</evidence>
<protein>
    <recommendedName>
        <fullName evidence="4">Acriflavin resistance protein</fullName>
    </recommendedName>
</protein>
<dbReference type="InterPro" id="IPR027463">
    <property type="entry name" value="AcrB_DN_DC_subdom"/>
</dbReference>
<feature type="transmembrane region" description="Helical" evidence="1">
    <location>
        <begin position="530"/>
        <end position="552"/>
    </location>
</feature>
<dbReference type="Gene3D" id="3.30.70.1430">
    <property type="entry name" value="Multidrug efflux transporter AcrB pore domain"/>
    <property type="match status" value="2"/>
</dbReference>
<dbReference type="Proteomes" id="UP000233618">
    <property type="component" value="Unassembled WGS sequence"/>
</dbReference>
<dbReference type="RefSeq" id="WP_101310198.1">
    <property type="nucleotide sequence ID" value="NZ_MVDE01000018.1"/>
</dbReference>
<sequence>MKLVSLSIKRSTVPIVLFTILVLLGIFSATKIKYALMPEISTATIVVTTIYPGAGPHEVEQSVTIPIEDALASMEGIEEIESTSIENLSIVTLSLALDANTDVAVQQATQKTNSILSQLPEDIQTPSVDKFDLNTLPIFIAGVNSKLSGTEFFKLVDDRIKPDLSSIPGVSRVDLIGGLEREIKIMLDPDKLEAYKLNLLEVTKMIEYANMEFPTGKLKTYTNEMTIRLSGKIRSITELKEVIIGGSKDGGIVKLGDIADIYDGIKDPDNITRIDGQETIGIEISKQKEANSVEVAKLIKQKFAELEANYADHDLKFDIADDQSRFTIQAADAVFHDLILAIVLVSLIMLVFLQSMRNSIFVLIAIPTSLISTFTAMYLFGFSFDLISLTSLSLVVGSLVDDAIVVIENIYRHMEMGKNRIQASYQAVKELGMTVTAITLVLVAVFLPIAFVSGIVGDILREYAVTIVVSMLISLLVSFTLVPWMTSKWAKLAVPKQNFLGKTLNIFERGIDGLNAWILGWMHWALKNKAITLIVATAIFFGTFMLFPAGYIGGEFVPAGDRGSFILRMEFPHDISLDKNNSTTRNVENYLRSLPEVDMVYTTAGKKSGIISTTATPYFTEVSVKLIPKEQRTVSTNIFARKVRAKLEEMIIGVKIKAVSLNIMGNEDTPLKYYVVGRDIDSVLVYSQQVLNCMKSIEGTVETELSVDQDNPEYNISVDRNKMSKLGLNLATVGAVLRTSFAGNTDNKFRDGEKEYDINIQLNEINRRDKKDLEDISFVSMSTGQLIKLSQFAEVKEGNGPSRLERYNRNPSVQLTSQVLGVSQSTIQTEFASKLEELNAPESTKVTTSKQTKLMAESFADLGLAFLAAILSVYLIMVVLYNSWADPFVVMFSIPLSISGALWALALTNCTLNIFSILGIVMLIGLVAKNAILIVDFANELISGGKELVEAISEAVKLRFRPILMTNVSMIIGLIPLAFSQSEGAEWKNGIGWTLIGGLTVSMLLSMIIVPVVYYMVKRLQQKMGFSSKNEIVLEDE</sequence>
<comment type="caution">
    <text evidence="2">The sequence shown here is derived from an EMBL/GenBank/DDBJ whole genome shotgun (WGS) entry which is preliminary data.</text>
</comment>
<feature type="transmembrane region" description="Helical" evidence="1">
    <location>
        <begin position="859"/>
        <end position="881"/>
    </location>
</feature>
<dbReference type="GO" id="GO:0005886">
    <property type="term" value="C:plasma membrane"/>
    <property type="evidence" value="ECO:0007669"/>
    <property type="project" value="TreeGrafter"/>
</dbReference>
<feature type="transmembrane region" description="Helical" evidence="1">
    <location>
        <begin position="991"/>
        <end position="1017"/>
    </location>
</feature>
<dbReference type="Gene3D" id="3.30.70.1440">
    <property type="entry name" value="Multidrug efflux transporter AcrB pore domain"/>
    <property type="match status" value="1"/>
</dbReference>
<dbReference type="Pfam" id="PF00873">
    <property type="entry name" value="ACR_tran"/>
    <property type="match status" value="1"/>
</dbReference>
<dbReference type="GO" id="GO:0042910">
    <property type="term" value="F:xenobiotic transmembrane transporter activity"/>
    <property type="evidence" value="ECO:0007669"/>
    <property type="project" value="TreeGrafter"/>
</dbReference>
<feature type="transmembrane region" description="Helical" evidence="1">
    <location>
        <begin position="962"/>
        <end position="979"/>
    </location>
</feature>
<dbReference type="SUPFAM" id="SSF82693">
    <property type="entry name" value="Multidrug efflux transporter AcrB pore domain, PN1, PN2, PC1 and PC2 subdomains"/>
    <property type="match status" value="3"/>
</dbReference>
<proteinExistence type="predicted"/>
<feature type="transmembrane region" description="Helical" evidence="1">
    <location>
        <begin position="360"/>
        <end position="380"/>
    </location>
</feature>
<evidence type="ECO:0000256" key="1">
    <source>
        <dbReference type="SAM" id="Phobius"/>
    </source>
</evidence>
<name>A0A2N3I6N9_9BACT</name>
<evidence type="ECO:0008006" key="4">
    <source>
        <dbReference type="Google" id="ProtNLM"/>
    </source>
</evidence>
<feature type="transmembrane region" description="Helical" evidence="1">
    <location>
        <begin position="901"/>
        <end position="928"/>
    </location>
</feature>
<reference evidence="2 3" key="1">
    <citation type="journal article" date="2017" name="Front. Microbiol.">
        <title>Labilibaculum manganireducens gen. nov., sp. nov. and Labilibaculum filiforme sp. nov., Novel Bacteroidetes Isolated from Subsurface Sediments of the Baltic Sea.</title>
        <authorList>
            <person name="Vandieken V."/>
            <person name="Marshall I.P."/>
            <person name="Niemann H."/>
            <person name="Engelen B."/>
            <person name="Cypionka H."/>
        </authorList>
    </citation>
    <scope>NUCLEOTIDE SEQUENCE [LARGE SCALE GENOMIC DNA]</scope>
    <source>
        <strain evidence="2 3">59.10-2M</strain>
    </source>
</reference>
<dbReference type="Gene3D" id="1.20.1640.10">
    <property type="entry name" value="Multidrug efflux transporter AcrB transmembrane domain"/>
    <property type="match status" value="2"/>
</dbReference>
<feature type="transmembrane region" description="Helical" evidence="1">
    <location>
        <begin position="463"/>
        <end position="485"/>
    </location>
</feature>
<feature type="transmembrane region" description="Helical" evidence="1">
    <location>
        <begin position="386"/>
        <end position="411"/>
    </location>
</feature>
<keyword evidence="1" id="KW-0472">Membrane</keyword>
<dbReference type="Gene3D" id="3.30.2090.10">
    <property type="entry name" value="Multidrug efflux transporter AcrB TolC docking domain, DN and DC subdomains"/>
    <property type="match status" value="2"/>
</dbReference>
<keyword evidence="1" id="KW-1133">Transmembrane helix</keyword>
<keyword evidence="3" id="KW-1185">Reference proteome</keyword>
<dbReference type="SUPFAM" id="SSF82866">
    <property type="entry name" value="Multidrug efflux transporter AcrB transmembrane domain"/>
    <property type="match status" value="2"/>
</dbReference>
<gene>
    <name evidence="2" type="ORF">BZG01_12570</name>
</gene>
<dbReference type="SUPFAM" id="SSF82714">
    <property type="entry name" value="Multidrug efflux transporter AcrB TolC docking domain, DN and DC subdomains"/>
    <property type="match status" value="2"/>
</dbReference>
<keyword evidence="1" id="KW-0812">Transmembrane</keyword>
<feature type="transmembrane region" description="Helical" evidence="1">
    <location>
        <begin position="431"/>
        <end position="457"/>
    </location>
</feature>
<accession>A0A2N3I6N9</accession>
<dbReference type="PRINTS" id="PR00702">
    <property type="entry name" value="ACRIFLAVINRP"/>
</dbReference>
<organism evidence="2 3">
    <name type="scientific">Labilibaculum manganireducens</name>
    <dbReference type="NCBI Taxonomy" id="1940525"/>
    <lineage>
        <taxon>Bacteria</taxon>
        <taxon>Pseudomonadati</taxon>
        <taxon>Bacteroidota</taxon>
        <taxon>Bacteroidia</taxon>
        <taxon>Marinilabiliales</taxon>
        <taxon>Marinifilaceae</taxon>
        <taxon>Labilibaculum</taxon>
    </lineage>
</organism>
<dbReference type="EMBL" id="MVDE01000018">
    <property type="protein sequence ID" value="PKQ65992.1"/>
    <property type="molecule type" value="Genomic_DNA"/>
</dbReference>